<proteinExistence type="inferred from homology"/>
<evidence type="ECO:0000313" key="7">
    <source>
        <dbReference type="Proteomes" id="UP000541033"/>
    </source>
</evidence>
<protein>
    <submittedName>
        <fullName evidence="6">Cell wall-associated NlpC family hydrolase</fullName>
    </submittedName>
</protein>
<dbReference type="EMBL" id="JAAMOX010000002">
    <property type="protein sequence ID" value="NIH54715.1"/>
    <property type="molecule type" value="Genomic_DNA"/>
</dbReference>
<evidence type="ECO:0000259" key="5">
    <source>
        <dbReference type="PROSITE" id="PS51935"/>
    </source>
</evidence>
<evidence type="ECO:0000256" key="2">
    <source>
        <dbReference type="ARBA" id="ARBA00022670"/>
    </source>
</evidence>
<dbReference type="Proteomes" id="UP000541033">
    <property type="component" value="Unassembled WGS sequence"/>
</dbReference>
<evidence type="ECO:0000256" key="3">
    <source>
        <dbReference type="ARBA" id="ARBA00022801"/>
    </source>
</evidence>
<dbReference type="Pfam" id="PF00877">
    <property type="entry name" value="NLPC_P60"/>
    <property type="match status" value="1"/>
</dbReference>
<dbReference type="InterPro" id="IPR038765">
    <property type="entry name" value="Papain-like_cys_pep_sf"/>
</dbReference>
<dbReference type="RefSeq" id="WP_167151232.1">
    <property type="nucleotide sequence ID" value="NZ_JAAMOX010000002.1"/>
</dbReference>
<organism evidence="6 7">
    <name type="scientific">Lysinibacter cavernae</name>
    <dbReference type="NCBI Taxonomy" id="1640652"/>
    <lineage>
        <taxon>Bacteria</taxon>
        <taxon>Bacillati</taxon>
        <taxon>Actinomycetota</taxon>
        <taxon>Actinomycetes</taxon>
        <taxon>Micrococcales</taxon>
        <taxon>Microbacteriaceae</taxon>
        <taxon>Lysinibacter</taxon>
    </lineage>
</organism>
<keyword evidence="3 6" id="KW-0378">Hydrolase</keyword>
<keyword evidence="4" id="KW-0788">Thiol protease</keyword>
<keyword evidence="7" id="KW-1185">Reference proteome</keyword>
<name>A0A7X5TTZ4_9MICO</name>
<comment type="similarity">
    <text evidence="1">Belongs to the peptidase C40 family.</text>
</comment>
<dbReference type="GO" id="GO:0008234">
    <property type="term" value="F:cysteine-type peptidase activity"/>
    <property type="evidence" value="ECO:0007669"/>
    <property type="project" value="UniProtKB-KW"/>
</dbReference>
<dbReference type="PANTHER" id="PTHR47359:SF3">
    <property type="entry name" value="NLP_P60 DOMAIN-CONTAINING PROTEIN-RELATED"/>
    <property type="match status" value="1"/>
</dbReference>
<dbReference type="PROSITE" id="PS51935">
    <property type="entry name" value="NLPC_P60"/>
    <property type="match status" value="1"/>
</dbReference>
<evidence type="ECO:0000313" key="6">
    <source>
        <dbReference type="EMBL" id="NIH54715.1"/>
    </source>
</evidence>
<dbReference type="InterPro" id="IPR051794">
    <property type="entry name" value="PG_Endopeptidase_C40"/>
</dbReference>
<sequence>MAIQRWRVAVALGAAFSTALLLLPAISMQTNVSDEVYVPSYAANTEVSAADAKRPAAFDPESVSPSTLASIDAEVADHVLADLQAQEAAALKSNAALLTGPVVMPADVDPKSVVGLAYSKIGSAYVFGATGASTFDCSGLTQWVYGQTGVSIPHYTEAQYASGRVVSAADARPGDVVYKPGHVGIYIGGNEMIHAGNEATGVEKSSIWFTPTFLRFGE</sequence>
<accession>A0A7X5TTZ4</accession>
<comment type="caution">
    <text evidence="6">The sequence shown here is derived from an EMBL/GenBank/DDBJ whole genome shotgun (WGS) entry which is preliminary data.</text>
</comment>
<dbReference type="PANTHER" id="PTHR47359">
    <property type="entry name" value="PEPTIDOGLYCAN DL-ENDOPEPTIDASE CWLO"/>
    <property type="match status" value="1"/>
</dbReference>
<reference evidence="6 7" key="1">
    <citation type="submission" date="2020-02" db="EMBL/GenBank/DDBJ databases">
        <title>Sequencing the genomes of 1000 actinobacteria strains.</title>
        <authorList>
            <person name="Klenk H.-P."/>
        </authorList>
    </citation>
    <scope>NUCLEOTIDE SEQUENCE [LARGE SCALE GENOMIC DNA]</scope>
    <source>
        <strain evidence="6 7">DSM 27960</strain>
    </source>
</reference>
<feature type="domain" description="NlpC/P60" evidence="5">
    <location>
        <begin position="107"/>
        <end position="218"/>
    </location>
</feature>
<dbReference type="AlphaFoldDB" id="A0A7X5TTZ4"/>
<gene>
    <name evidence="6" type="ORF">FHX76_002611</name>
</gene>
<dbReference type="SUPFAM" id="SSF54001">
    <property type="entry name" value="Cysteine proteinases"/>
    <property type="match status" value="1"/>
</dbReference>
<dbReference type="Gene3D" id="3.90.1720.10">
    <property type="entry name" value="endopeptidase domain like (from Nostoc punctiforme)"/>
    <property type="match status" value="1"/>
</dbReference>
<dbReference type="InterPro" id="IPR000064">
    <property type="entry name" value="NLP_P60_dom"/>
</dbReference>
<evidence type="ECO:0000256" key="1">
    <source>
        <dbReference type="ARBA" id="ARBA00007074"/>
    </source>
</evidence>
<dbReference type="GO" id="GO:0006508">
    <property type="term" value="P:proteolysis"/>
    <property type="evidence" value="ECO:0007669"/>
    <property type="project" value="UniProtKB-KW"/>
</dbReference>
<keyword evidence="2" id="KW-0645">Protease</keyword>
<evidence type="ECO:0000256" key="4">
    <source>
        <dbReference type="ARBA" id="ARBA00022807"/>
    </source>
</evidence>